<evidence type="ECO:0000256" key="1">
    <source>
        <dbReference type="SAM" id="MobiDB-lite"/>
    </source>
</evidence>
<gene>
    <name evidence="2" type="ORF">GCM10017581_038070</name>
</gene>
<accession>A0A9W6NLK7</accession>
<comment type="caution">
    <text evidence="2">The sequence shown here is derived from an EMBL/GenBank/DDBJ whole genome shotgun (WGS) entry which is preliminary data.</text>
</comment>
<feature type="region of interest" description="Disordered" evidence="1">
    <location>
        <begin position="27"/>
        <end position="85"/>
    </location>
</feature>
<dbReference type="AlphaFoldDB" id="A0A9W6NLK7"/>
<reference evidence="2" key="2">
    <citation type="submission" date="2023-01" db="EMBL/GenBank/DDBJ databases">
        <authorList>
            <person name="Sun Q."/>
            <person name="Evtushenko L."/>
        </authorList>
    </citation>
    <scope>NUCLEOTIDE SEQUENCE</scope>
    <source>
        <strain evidence="2">VKM Ac-1321</strain>
    </source>
</reference>
<sequence>MPYSPASDVRLGSDAWAIRARGGVSMARTLRPSDPQGLGPSDPRTLGPSSLGRVGGLDARKRGRGRETQAQRRPGRSEASTWLRRPDACMVRTLGGVDVARALGRVEGPHARTRGVR</sequence>
<protein>
    <submittedName>
        <fullName evidence="2">Uncharacterized protein</fullName>
    </submittedName>
</protein>
<organism evidence="2 3">
    <name type="scientific">Dactylosporangium matsuzakiense</name>
    <dbReference type="NCBI Taxonomy" id="53360"/>
    <lineage>
        <taxon>Bacteria</taxon>
        <taxon>Bacillati</taxon>
        <taxon>Actinomycetota</taxon>
        <taxon>Actinomycetes</taxon>
        <taxon>Micromonosporales</taxon>
        <taxon>Micromonosporaceae</taxon>
        <taxon>Dactylosporangium</taxon>
    </lineage>
</organism>
<name>A0A9W6NLK7_9ACTN</name>
<reference evidence="2" key="1">
    <citation type="journal article" date="2014" name="Int. J. Syst. Evol. Microbiol.">
        <title>Complete genome sequence of Corynebacterium casei LMG S-19264T (=DSM 44701T), isolated from a smear-ripened cheese.</title>
        <authorList>
            <consortium name="US DOE Joint Genome Institute (JGI-PGF)"/>
            <person name="Walter F."/>
            <person name="Albersmeier A."/>
            <person name="Kalinowski J."/>
            <person name="Ruckert C."/>
        </authorList>
    </citation>
    <scope>NUCLEOTIDE SEQUENCE</scope>
    <source>
        <strain evidence="2">VKM Ac-1321</strain>
    </source>
</reference>
<keyword evidence="3" id="KW-1185">Reference proteome</keyword>
<proteinExistence type="predicted"/>
<evidence type="ECO:0000313" key="3">
    <source>
        <dbReference type="Proteomes" id="UP001143480"/>
    </source>
</evidence>
<dbReference type="Proteomes" id="UP001143480">
    <property type="component" value="Unassembled WGS sequence"/>
</dbReference>
<evidence type="ECO:0000313" key="2">
    <source>
        <dbReference type="EMBL" id="GLL02065.1"/>
    </source>
</evidence>
<dbReference type="EMBL" id="BSFP01000020">
    <property type="protein sequence ID" value="GLL02065.1"/>
    <property type="molecule type" value="Genomic_DNA"/>
</dbReference>